<evidence type="ECO:0008006" key="3">
    <source>
        <dbReference type="Google" id="ProtNLM"/>
    </source>
</evidence>
<dbReference type="EMBL" id="BSNV01000001">
    <property type="protein sequence ID" value="GLQ64417.1"/>
    <property type="molecule type" value="Genomic_DNA"/>
</dbReference>
<gene>
    <name evidence="1" type="ORF">GCM10007870_00010</name>
</gene>
<organism evidence="1 2">
    <name type="scientific">Gluconobacter kondonii</name>
    <dbReference type="NCBI Taxonomy" id="941463"/>
    <lineage>
        <taxon>Bacteria</taxon>
        <taxon>Pseudomonadati</taxon>
        <taxon>Pseudomonadota</taxon>
        <taxon>Alphaproteobacteria</taxon>
        <taxon>Acetobacterales</taxon>
        <taxon>Acetobacteraceae</taxon>
        <taxon>Gluconobacter</taxon>
    </lineage>
</organism>
<proteinExistence type="predicted"/>
<dbReference type="Gene3D" id="3.40.630.40">
    <property type="entry name" value="Zn-dependent exopeptidases"/>
    <property type="match status" value="1"/>
</dbReference>
<dbReference type="Proteomes" id="UP001156629">
    <property type="component" value="Unassembled WGS sequence"/>
</dbReference>
<sequence>MEDAPDFGATLLSAEFSRAWCDVNRDWREVDSEMFKQKISDNEIISSPKVKSGFGVIPRNISQGKKIYSDTIDKSEIIKRISTSWLPYHEALTVILNEIRLRFGYAILLEMHSMPKLPYARSCDIVIGDVHGKSCRPIISDEIESILQDKSYSVRRNIPYSGGYITQHYGQPDKKVHAIQLEICRSLYLNTTTLQRGRGFEKTKNNMNHLISSFSNWLLKENF</sequence>
<dbReference type="InterPro" id="IPR007709">
    <property type="entry name" value="N-FG_amidohydro"/>
</dbReference>
<dbReference type="Pfam" id="PF05013">
    <property type="entry name" value="FGase"/>
    <property type="match status" value="1"/>
</dbReference>
<accession>A0ABQ5WNX8</accession>
<evidence type="ECO:0000313" key="2">
    <source>
        <dbReference type="Proteomes" id="UP001156629"/>
    </source>
</evidence>
<protein>
    <recommendedName>
        <fullName evidence="3">N-formylglutamate amidohydrolase</fullName>
    </recommendedName>
</protein>
<reference evidence="2" key="1">
    <citation type="journal article" date="2019" name="Int. J. Syst. Evol. Microbiol.">
        <title>The Global Catalogue of Microorganisms (GCM) 10K type strain sequencing project: providing services to taxonomists for standard genome sequencing and annotation.</title>
        <authorList>
            <consortium name="The Broad Institute Genomics Platform"/>
            <consortium name="The Broad Institute Genome Sequencing Center for Infectious Disease"/>
            <person name="Wu L."/>
            <person name="Ma J."/>
        </authorList>
    </citation>
    <scope>NUCLEOTIDE SEQUENCE [LARGE SCALE GENOMIC DNA]</scope>
    <source>
        <strain evidence="2">NBRC 3266</strain>
    </source>
</reference>
<evidence type="ECO:0000313" key="1">
    <source>
        <dbReference type="EMBL" id="GLQ64417.1"/>
    </source>
</evidence>
<comment type="caution">
    <text evidence="1">The sequence shown here is derived from an EMBL/GenBank/DDBJ whole genome shotgun (WGS) entry which is preliminary data.</text>
</comment>
<dbReference type="SUPFAM" id="SSF53187">
    <property type="entry name" value="Zn-dependent exopeptidases"/>
    <property type="match status" value="1"/>
</dbReference>
<name>A0ABQ5WNX8_9PROT</name>
<keyword evidence="2" id="KW-1185">Reference proteome</keyword>